<dbReference type="SUPFAM" id="SSF53187">
    <property type="entry name" value="Zn-dependent exopeptidases"/>
    <property type="match status" value="1"/>
</dbReference>
<evidence type="ECO:0000313" key="6">
    <source>
        <dbReference type="EMBL" id="MDS0022283.1"/>
    </source>
</evidence>
<keyword evidence="4" id="KW-0862">Zinc</keyword>
<dbReference type="Proteomes" id="UP001182277">
    <property type="component" value="Unassembled WGS sequence"/>
</dbReference>
<organism evidence="6 7">
    <name type="scientific">Enterobacter hormaechei subsp. steigerwaltii</name>
    <dbReference type="NCBI Taxonomy" id="299766"/>
    <lineage>
        <taxon>Bacteria</taxon>
        <taxon>Pseudomonadati</taxon>
        <taxon>Pseudomonadota</taxon>
        <taxon>Gammaproteobacteria</taxon>
        <taxon>Enterobacterales</taxon>
        <taxon>Enterobacteriaceae</taxon>
        <taxon>Enterobacter</taxon>
        <taxon>Enterobacter cloacae complex</taxon>
    </lineage>
</organism>
<dbReference type="PANTHER" id="PTHR37326:SF1">
    <property type="entry name" value="BLL3975 PROTEIN"/>
    <property type="match status" value="1"/>
</dbReference>
<dbReference type="Gene3D" id="3.40.630.10">
    <property type="entry name" value="Zn peptidases"/>
    <property type="match status" value="1"/>
</dbReference>
<dbReference type="AlphaFoldDB" id="A0AAE4ECB4"/>
<reference evidence="6" key="1">
    <citation type="submission" date="2023-02" db="EMBL/GenBank/DDBJ databases">
        <title>NDM-1 &amp; ACT-7 co producing ST 133 Enterobacter.</title>
        <authorList>
            <person name="Halder G."/>
            <person name="Chaudhuri B."/>
            <person name="Dutta S."/>
        </authorList>
    </citation>
    <scope>NUCLEOTIDE SEQUENCE</scope>
    <source>
        <strain evidence="6">PEER 323</strain>
    </source>
</reference>
<feature type="domain" description="Succinylglutamate desuccinylase/Aspartoacylase catalytic" evidence="5">
    <location>
        <begin position="30"/>
        <end position="255"/>
    </location>
</feature>
<gene>
    <name evidence="6" type="ORF">PTZ61_26845</name>
</gene>
<evidence type="ECO:0000256" key="4">
    <source>
        <dbReference type="ARBA" id="ARBA00022833"/>
    </source>
</evidence>
<comment type="cofactor">
    <cofactor evidence="1">
        <name>Zn(2+)</name>
        <dbReference type="ChEBI" id="CHEBI:29105"/>
    </cofactor>
</comment>
<name>A0AAE4ECB4_9ENTR</name>
<proteinExistence type="predicted"/>
<keyword evidence="2" id="KW-0479">Metal-binding</keyword>
<keyword evidence="3" id="KW-0378">Hydrolase</keyword>
<dbReference type="PANTHER" id="PTHR37326">
    <property type="entry name" value="BLL3975 PROTEIN"/>
    <property type="match status" value="1"/>
</dbReference>
<dbReference type="GO" id="GO:0016788">
    <property type="term" value="F:hydrolase activity, acting on ester bonds"/>
    <property type="evidence" value="ECO:0007669"/>
    <property type="project" value="InterPro"/>
</dbReference>
<evidence type="ECO:0000256" key="1">
    <source>
        <dbReference type="ARBA" id="ARBA00001947"/>
    </source>
</evidence>
<dbReference type="RefSeq" id="WP_044784867.1">
    <property type="nucleotide sequence ID" value="NZ_JARDRS010000057.1"/>
</dbReference>
<dbReference type="Pfam" id="PF24827">
    <property type="entry name" value="AstE_AspA_cat"/>
    <property type="match status" value="1"/>
</dbReference>
<accession>A0AAE4ECB4</accession>
<evidence type="ECO:0000256" key="2">
    <source>
        <dbReference type="ARBA" id="ARBA00022723"/>
    </source>
</evidence>
<dbReference type="InterPro" id="IPR055438">
    <property type="entry name" value="AstE_AspA_cat"/>
</dbReference>
<protein>
    <submittedName>
        <fullName evidence="6">M14 family metallopeptidase</fullName>
    </submittedName>
</protein>
<comment type="caution">
    <text evidence="6">The sequence shown here is derived from an EMBL/GenBank/DDBJ whole genome shotgun (WGS) entry which is preliminary data.</text>
</comment>
<evidence type="ECO:0000256" key="3">
    <source>
        <dbReference type="ARBA" id="ARBA00022801"/>
    </source>
</evidence>
<sequence length="367" mass="40790">MKTIRTELPSLVPGQPLFLNRYLFGGAEKGRSAYIQAGLHADEHPGILVMQHLITMLKEYENQSRITGIITLVPLANPVGMMQNVLGYWAGRFDLANGENFNRNFPELSLALEKRLLAGETDPDLMIQQSLANTEPMDTVGKMKHQLLSEALKYDLVLDLHCDTDAVLHLYTNRLHTERARKLAHALGASVVFVEDFAGGQPFDEAILRTWKWFSDRQLLETEAIPFSVTVELRGQADVSDELAKQDAQAIIDFLISEGLLSAQPVAFEKPERVTIFPLEGASHLLAPVSGILAWRKNPGDAVTRGEHIADIVSVSDRQRTPICSNVNGVMVARPVTKMIRSGQRVALLAGNDRLDDRQDGELLRHF</sequence>
<dbReference type="CDD" id="cd06250">
    <property type="entry name" value="M14_PaAOTO_like"/>
    <property type="match status" value="1"/>
</dbReference>
<dbReference type="GO" id="GO:0046872">
    <property type="term" value="F:metal ion binding"/>
    <property type="evidence" value="ECO:0007669"/>
    <property type="project" value="UniProtKB-KW"/>
</dbReference>
<evidence type="ECO:0000259" key="5">
    <source>
        <dbReference type="Pfam" id="PF24827"/>
    </source>
</evidence>
<dbReference type="InterPro" id="IPR053138">
    <property type="entry name" value="N-alpha-Ac-DABA_deacetylase"/>
</dbReference>
<evidence type="ECO:0000313" key="7">
    <source>
        <dbReference type="Proteomes" id="UP001182277"/>
    </source>
</evidence>
<dbReference type="EMBL" id="JARDRS010000057">
    <property type="protein sequence ID" value="MDS0022283.1"/>
    <property type="molecule type" value="Genomic_DNA"/>
</dbReference>